<comment type="similarity">
    <text evidence="1">Belongs to the argonaute family. Long pAgo subfamily.</text>
</comment>
<dbReference type="SMART" id="SM00950">
    <property type="entry name" value="Piwi"/>
    <property type="match status" value="1"/>
</dbReference>
<dbReference type="InterPro" id="IPR012337">
    <property type="entry name" value="RNaseH-like_sf"/>
</dbReference>
<organism evidence="4 5">
    <name type="scientific">Chryseobacterium rhizosphaerae</name>
    <dbReference type="NCBI Taxonomy" id="395937"/>
    <lineage>
        <taxon>Bacteria</taxon>
        <taxon>Pseudomonadati</taxon>
        <taxon>Bacteroidota</taxon>
        <taxon>Flavobacteriia</taxon>
        <taxon>Flavobacteriales</taxon>
        <taxon>Weeksellaceae</taxon>
        <taxon>Chryseobacterium group</taxon>
        <taxon>Chryseobacterium</taxon>
    </lineage>
</organism>
<dbReference type="Proteomes" id="UP000256491">
    <property type="component" value="Unassembled WGS sequence"/>
</dbReference>
<dbReference type="EMBL" id="QNUF01000005">
    <property type="protein sequence ID" value="REC77027.1"/>
    <property type="molecule type" value="Genomic_DNA"/>
</dbReference>
<dbReference type="Pfam" id="PF02171">
    <property type="entry name" value="Piwi"/>
    <property type="match status" value="1"/>
</dbReference>
<dbReference type="SUPFAM" id="SSF53098">
    <property type="entry name" value="Ribonuclease H-like"/>
    <property type="match status" value="1"/>
</dbReference>
<protein>
    <recommendedName>
        <fullName evidence="2">Protein argonaute</fullName>
    </recommendedName>
</protein>
<name>A0ABX9INF3_9FLAO</name>
<dbReference type="PROSITE" id="PS50822">
    <property type="entry name" value="PIWI"/>
    <property type="match status" value="1"/>
</dbReference>
<comment type="caution">
    <text evidence="4">The sequence shown here is derived from an EMBL/GenBank/DDBJ whole genome shotgun (WGS) entry which is preliminary data.</text>
</comment>
<dbReference type="Gene3D" id="3.30.420.10">
    <property type="entry name" value="Ribonuclease H-like superfamily/Ribonuclease H"/>
    <property type="match status" value="1"/>
</dbReference>
<dbReference type="Gene3D" id="3.40.50.2300">
    <property type="match status" value="1"/>
</dbReference>
<accession>A0ABX9INF3</accession>
<evidence type="ECO:0000256" key="1">
    <source>
        <dbReference type="ARBA" id="ARBA00035012"/>
    </source>
</evidence>
<dbReference type="InterPro" id="IPR036397">
    <property type="entry name" value="RNaseH_sf"/>
</dbReference>
<evidence type="ECO:0000256" key="2">
    <source>
        <dbReference type="ARBA" id="ARBA00035032"/>
    </source>
</evidence>
<dbReference type="InterPro" id="IPR003165">
    <property type="entry name" value="Piwi"/>
</dbReference>
<sequence length="765" mass="88205">MQLNFFPINIVAEEFQIRTVSYTEDLLRELRDEYNSSHSFFRNGDEIFISNKDGDDLSSIGSLQQVNINEQSQVTSSLIKHIFFRTFKERFSNYIPVDFYPFRFFSAKTKDDLLYNALPDHLKNKIAYKKLIELQLRIIEVNGEKKFGFLINIKRNWIFNKSCLELHQEGYNLMGAEVLHTETLPGLIDVLAPNEEFVGIISSISGTMAMVETNEGLKEFLLAELFIKKSKFNIGNYLSFAISEQKSEELLRIIESKRSEVYNTKNLYEEIIRISNHLFVEAGNSIMFHNKDGFRFTVADKPLSVYNSIDLKTPTFIFDPSGTKINSSNPDKGLSDYGPYDTLTFDIKNPNILCICHRNNRGNFTRFLSDLKEGIPASKFFKKGLKRKYDFQDVTFKIKEIQEYNTEAYINAISSFVEEENKPQLAIIEIPIAFRNHSDLLNPYYRIKAKLLSFEIPVQFITSEKVTMYNEYILNSLALQMYAKLGGTPWVLPSQRSVDREIIIGIGHSWLRKNQYTGAEQNRVVGITTFMSGDGQYLLGDKVKDVAFENYFDELLKSLKQSIIRLSSDQGWVNGNTVRLIFHIFKPIKNTEFDVVSQLVRDIPQYNIKFAFVTIGNAHPHILFDKNQLGVTKYGSSEIKGQYVPARGCNVILDERTCIVQMLGANELKTSKQAMSRPVLITIRVPQGSYNSDDLNNLLFYDLSYITQQIFSFTYLSWRSFLPGEEPATMKYSNLISKLLGKMRSVPNWDADTLNYGLKRKKWFL</sequence>
<reference evidence="4 5" key="1">
    <citation type="journal article" date="2010" name="Syst. Appl. Microbiol.">
        <title>Four new species of Chryseobacterium from the rhizosphere of coastal sand dune plants, Chryseobacterium elymi sp. nov., Chryseobacterium hagamense sp. nov., Chryseobacterium lathyri sp. nov. and Chryseobacterium rhizosphaerae sp. nov.</title>
        <authorList>
            <person name="Cho S.H."/>
            <person name="Lee K.S."/>
            <person name="Shin D.S."/>
            <person name="Han J.H."/>
            <person name="Park K.S."/>
            <person name="Lee C.H."/>
            <person name="Park K.H."/>
            <person name="Kim S.B."/>
        </authorList>
    </citation>
    <scope>NUCLEOTIDE SEQUENCE [LARGE SCALE GENOMIC DNA]</scope>
    <source>
        <strain evidence="4 5">KCTC 22548</strain>
    </source>
</reference>
<evidence type="ECO:0000259" key="3">
    <source>
        <dbReference type="PROSITE" id="PS50822"/>
    </source>
</evidence>
<evidence type="ECO:0000313" key="5">
    <source>
        <dbReference type="Proteomes" id="UP000256491"/>
    </source>
</evidence>
<proteinExistence type="inferred from homology"/>
<gene>
    <name evidence="4" type="ORF">DRF57_06465</name>
</gene>
<dbReference type="RefSeq" id="WP_047388363.1">
    <property type="nucleotide sequence ID" value="NZ_BJYH01000029.1"/>
</dbReference>
<evidence type="ECO:0000313" key="4">
    <source>
        <dbReference type="EMBL" id="REC77027.1"/>
    </source>
</evidence>
<feature type="domain" description="Piwi" evidence="3">
    <location>
        <begin position="448"/>
        <end position="745"/>
    </location>
</feature>
<keyword evidence="5" id="KW-1185">Reference proteome</keyword>